<evidence type="ECO:0000313" key="2">
    <source>
        <dbReference type="Proteomes" id="UP001500167"/>
    </source>
</evidence>
<reference evidence="2" key="1">
    <citation type="journal article" date="2019" name="Int. J. Syst. Evol. Microbiol.">
        <title>The Global Catalogue of Microorganisms (GCM) 10K type strain sequencing project: providing services to taxonomists for standard genome sequencing and annotation.</title>
        <authorList>
            <consortium name="The Broad Institute Genomics Platform"/>
            <consortium name="The Broad Institute Genome Sequencing Center for Infectious Disease"/>
            <person name="Wu L."/>
            <person name="Ma J."/>
        </authorList>
    </citation>
    <scope>NUCLEOTIDE SEQUENCE [LARGE SCALE GENOMIC DNA]</scope>
    <source>
        <strain evidence="2">JCM 16722</strain>
    </source>
</reference>
<sequence>MKIECGINFRLREMAATKPTPITCFVEYNGKPVVKIPTGTKIHLVKCNPEKERPIEEPKALESAEANAIIDR</sequence>
<evidence type="ECO:0000313" key="1">
    <source>
        <dbReference type="EMBL" id="GAA4175956.1"/>
    </source>
</evidence>
<protein>
    <submittedName>
        <fullName evidence="1">Uncharacterized protein</fullName>
    </submittedName>
</protein>
<comment type="caution">
    <text evidence="1">The sequence shown here is derived from an EMBL/GenBank/DDBJ whole genome shotgun (WGS) entry which is preliminary data.</text>
</comment>
<organism evidence="1 2">
    <name type="scientific">Sphingobacterium ginsenosidimutans</name>
    <dbReference type="NCBI Taxonomy" id="687845"/>
    <lineage>
        <taxon>Bacteria</taxon>
        <taxon>Pseudomonadati</taxon>
        <taxon>Bacteroidota</taxon>
        <taxon>Sphingobacteriia</taxon>
        <taxon>Sphingobacteriales</taxon>
        <taxon>Sphingobacteriaceae</taxon>
        <taxon>Sphingobacterium</taxon>
    </lineage>
</organism>
<keyword evidence="2" id="KW-1185">Reference proteome</keyword>
<accession>A0ABP8A206</accession>
<dbReference type="Proteomes" id="UP001500167">
    <property type="component" value="Unassembled WGS sequence"/>
</dbReference>
<dbReference type="EMBL" id="BAAAZK010000006">
    <property type="protein sequence ID" value="GAA4175956.1"/>
    <property type="molecule type" value="Genomic_DNA"/>
</dbReference>
<proteinExistence type="predicted"/>
<gene>
    <name evidence="1" type="ORF">GCM10022218_22650</name>
</gene>
<name>A0ABP8A206_9SPHI</name>